<comment type="function">
    <text evidence="2">CRISPR (clustered regularly interspaced short palindromic repeat) is an adaptive immune system that provides protection against mobile genetic elements (viruses, transposable elements and conjugative plasmids). CRISPR clusters contain spacers, sequences complementary to antecedent mobile elements, and target invading nucleic acids. CRISPR clusters are transcribed and processed into CRISPR RNA (crRNA).</text>
</comment>
<dbReference type="AlphaFoldDB" id="A0A7X2P9R4"/>
<proteinExistence type="inferred from homology"/>
<dbReference type="EC" id="3.1.-.-" evidence="2"/>
<dbReference type="PIRSF" id="PIRSF029950">
    <property type="entry name" value="Cas_CT1134"/>
    <property type="match status" value="1"/>
</dbReference>
<comment type="similarity">
    <text evidence="2">Belongs to the CRISPR-associated protein Cas5 family. Subtype I-C/Dvulg subfamily.</text>
</comment>
<dbReference type="InterPro" id="IPR010155">
    <property type="entry name" value="CRISPR-assoc_prot_Cas5d"/>
</dbReference>
<keyword evidence="2" id="KW-0540">Nuclease</keyword>
<dbReference type="NCBIfam" id="TIGR02593">
    <property type="entry name" value="CRISPR_cas5"/>
    <property type="match status" value="1"/>
</dbReference>
<keyword evidence="4" id="KW-1185">Reference proteome</keyword>
<dbReference type="Proteomes" id="UP000466864">
    <property type="component" value="Unassembled WGS sequence"/>
</dbReference>
<dbReference type="InterPro" id="IPR021124">
    <property type="entry name" value="CRISPR-assoc_prot_Cas5"/>
</dbReference>
<evidence type="ECO:0000256" key="2">
    <source>
        <dbReference type="PIRNR" id="PIRNR029950"/>
    </source>
</evidence>
<dbReference type="GO" id="GO:0051607">
    <property type="term" value="P:defense response to virus"/>
    <property type="evidence" value="ECO:0007669"/>
    <property type="project" value="UniProtKB-UniRule"/>
</dbReference>
<accession>A0A7X2P9R4</accession>
<reference evidence="3 4" key="1">
    <citation type="submission" date="2019-08" db="EMBL/GenBank/DDBJ databases">
        <title>In-depth cultivation of the pig gut microbiome towards novel bacterial diversity and tailored functional studies.</title>
        <authorList>
            <person name="Wylensek D."/>
            <person name="Hitch T.C.A."/>
            <person name="Clavel T."/>
        </authorList>
    </citation>
    <scope>NUCLEOTIDE SEQUENCE [LARGE SCALE GENOMIC DNA]</scope>
    <source>
        <strain evidence="3 4">Oil+RF-744-WCA-WT-13</strain>
    </source>
</reference>
<dbReference type="GO" id="GO:0004519">
    <property type="term" value="F:endonuclease activity"/>
    <property type="evidence" value="ECO:0007669"/>
    <property type="project" value="UniProtKB-UniRule"/>
</dbReference>
<name>A0A7X2P9R4_9FIRM</name>
<evidence type="ECO:0000313" key="3">
    <source>
        <dbReference type="EMBL" id="MST82348.1"/>
    </source>
</evidence>
<keyword evidence="2" id="KW-0255">Endonuclease</keyword>
<evidence type="ECO:0000313" key="4">
    <source>
        <dbReference type="Proteomes" id="UP000466864"/>
    </source>
</evidence>
<dbReference type="Pfam" id="PF09704">
    <property type="entry name" value="Cas_Cas5d"/>
    <property type="match status" value="1"/>
</dbReference>
<dbReference type="InterPro" id="IPR013422">
    <property type="entry name" value="CRISPR-assoc_prot_Cas5_N"/>
</dbReference>
<dbReference type="GO" id="GO:0016787">
    <property type="term" value="F:hydrolase activity"/>
    <property type="evidence" value="ECO:0007669"/>
    <property type="project" value="UniProtKB-KW"/>
</dbReference>
<organism evidence="3 4">
    <name type="scientific">Bilifractor porci</name>
    <dbReference type="NCBI Taxonomy" id="2606636"/>
    <lineage>
        <taxon>Bacteria</taxon>
        <taxon>Bacillati</taxon>
        <taxon>Bacillota</taxon>
        <taxon>Clostridia</taxon>
        <taxon>Lachnospirales</taxon>
        <taxon>Lachnospiraceae</taxon>
        <taxon>Bilifractor</taxon>
    </lineage>
</organism>
<dbReference type="EMBL" id="VUMV01000005">
    <property type="protein sequence ID" value="MST82348.1"/>
    <property type="molecule type" value="Genomic_DNA"/>
</dbReference>
<dbReference type="GO" id="GO:0003723">
    <property type="term" value="F:RNA binding"/>
    <property type="evidence" value="ECO:0007669"/>
    <property type="project" value="UniProtKB-UniRule"/>
</dbReference>
<keyword evidence="2" id="KW-0694">RNA-binding</keyword>
<sequence>MLLSIKVIVSGKRACFTRPEMKAERVSYDVPTPGALEGLLKSIYWKPAMRYVIDRIIVFNPVEFTSVRRNEVKSKVKLGKMKAQMKEAEEVKQGKRDAITTDPRIYTNIGDERTQRASMILKNVRYGVEFHVELTGIRCEREQEECDPLKKHQAEFIRRCRKGQYFRQPCLGCAEFPAEVVLTDSFQLNEVCEENKGRHDLGYMLYRVCFRDGGRPVHGDWEKKVFSDEAESLFYRPIMEDGIIDVARYKEAVTC</sequence>
<keyword evidence="1 2" id="KW-0051">Antiviral defense</keyword>
<dbReference type="NCBIfam" id="TIGR01876">
    <property type="entry name" value="cas_Cas5d"/>
    <property type="match status" value="1"/>
</dbReference>
<gene>
    <name evidence="3" type="primary">cas5c</name>
    <name evidence="3" type="ORF">FYJ60_08475</name>
</gene>
<evidence type="ECO:0000256" key="1">
    <source>
        <dbReference type="ARBA" id="ARBA00023118"/>
    </source>
</evidence>
<dbReference type="GO" id="GO:0043571">
    <property type="term" value="P:maintenance of CRISPR repeat elements"/>
    <property type="evidence" value="ECO:0007669"/>
    <property type="project" value="UniProtKB-UniRule"/>
</dbReference>
<protein>
    <recommendedName>
        <fullName evidence="2">pre-crRNA processing endonuclease</fullName>
        <ecNumber evidence="2">3.1.-.-</ecNumber>
    </recommendedName>
</protein>
<keyword evidence="2" id="KW-0378">Hydrolase</keyword>
<dbReference type="Gene3D" id="3.30.70.2660">
    <property type="match status" value="1"/>
</dbReference>
<comment type="caution">
    <text evidence="3">The sequence shown here is derived from an EMBL/GenBank/DDBJ whole genome shotgun (WGS) entry which is preliminary data.</text>
</comment>